<feature type="transmembrane region" description="Helical" evidence="7">
    <location>
        <begin position="307"/>
        <end position="324"/>
    </location>
</feature>
<evidence type="ECO:0000256" key="2">
    <source>
        <dbReference type="ARBA" id="ARBA00022448"/>
    </source>
</evidence>
<accession>A0AAE3FZJ0</accession>
<dbReference type="EMBL" id="JAKRVX010000011">
    <property type="protein sequence ID" value="MCL9818432.1"/>
    <property type="molecule type" value="Genomic_DNA"/>
</dbReference>
<dbReference type="GO" id="GO:0055085">
    <property type="term" value="P:transmembrane transport"/>
    <property type="evidence" value="ECO:0007669"/>
    <property type="project" value="InterPro"/>
</dbReference>
<dbReference type="Gene3D" id="1.10.3720.10">
    <property type="entry name" value="MetI-like"/>
    <property type="match status" value="1"/>
</dbReference>
<dbReference type="InterPro" id="IPR035906">
    <property type="entry name" value="MetI-like_sf"/>
</dbReference>
<reference evidence="10" key="2">
    <citation type="submission" date="2022-02" db="EMBL/GenBank/DDBJ databases">
        <authorList>
            <person name="Elcheninov A.G."/>
            <person name="Sorokin D.Y."/>
            <person name="Kublanov I.V."/>
        </authorList>
    </citation>
    <scope>NUCLEOTIDE SEQUENCE</scope>
    <source>
        <strain evidence="10">AArc-St2</strain>
    </source>
</reference>
<comment type="subcellular location">
    <subcellularLocation>
        <location evidence="1 7">Cell membrane</location>
        <topology evidence="1 7">Multi-pass membrane protein</topology>
    </subcellularLocation>
</comment>
<evidence type="ECO:0000256" key="6">
    <source>
        <dbReference type="ARBA" id="ARBA00023136"/>
    </source>
</evidence>
<protein>
    <submittedName>
        <fullName evidence="10">ABC transporter permease</fullName>
    </submittedName>
</protein>
<dbReference type="Pfam" id="PF00528">
    <property type="entry name" value="BPD_transp_1"/>
    <property type="match status" value="1"/>
</dbReference>
<dbReference type="AlphaFoldDB" id="A0AAE3FZJ0"/>
<evidence type="ECO:0000256" key="3">
    <source>
        <dbReference type="ARBA" id="ARBA00022475"/>
    </source>
</evidence>
<dbReference type="InterPro" id="IPR050366">
    <property type="entry name" value="BP-dependent_transpt_permease"/>
</dbReference>
<dbReference type="PANTHER" id="PTHR43386:SF1">
    <property type="entry name" value="D,D-DIPEPTIDE TRANSPORT SYSTEM PERMEASE PROTEIN DDPC-RELATED"/>
    <property type="match status" value="1"/>
</dbReference>
<name>A0AAE3FZJ0_9EURY</name>
<comment type="caution">
    <text evidence="10">The sequence shown here is derived from an EMBL/GenBank/DDBJ whole genome shotgun (WGS) entry which is preliminary data.</text>
</comment>
<dbReference type="SUPFAM" id="SSF161098">
    <property type="entry name" value="MetI-like"/>
    <property type="match status" value="1"/>
</dbReference>
<evidence type="ECO:0000313" key="11">
    <source>
        <dbReference type="Proteomes" id="UP001203207"/>
    </source>
</evidence>
<keyword evidence="3" id="KW-1003">Cell membrane</keyword>
<organism evidence="10 11">
    <name type="scientific">Natronocalculus amylovorans</name>
    <dbReference type="NCBI Taxonomy" id="2917812"/>
    <lineage>
        <taxon>Archaea</taxon>
        <taxon>Methanobacteriati</taxon>
        <taxon>Methanobacteriota</taxon>
        <taxon>Stenosarchaea group</taxon>
        <taxon>Halobacteria</taxon>
        <taxon>Halobacteriales</taxon>
        <taxon>Haloferacaceae</taxon>
        <taxon>Natronocalculus</taxon>
    </lineage>
</organism>
<dbReference type="RefSeq" id="WP_250586134.1">
    <property type="nucleotide sequence ID" value="NZ_JAKRVX010000011.1"/>
</dbReference>
<feature type="compositionally biased region" description="Basic and acidic residues" evidence="8">
    <location>
        <begin position="20"/>
        <end position="30"/>
    </location>
</feature>
<gene>
    <name evidence="10" type="ORF">AArcSt2_15945</name>
</gene>
<keyword evidence="2 7" id="KW-0813">Transport</keyword>
<dbReference type="GO" id="GO:0005886">
    <property type="term" value="C:plasma membrane"/>
    <property type="evidence" value="ECO:0007669"/>
    <property type="project" value="UniProtKB-SubCell"/>
</dbReference>
<keyword evidence="5 7" id="KW-1133">Transmembrane helix</keyword>
<keyword evidence="6 7" id="KW-0472">Membrane</keyword>
<reference evidence="10" key="1">
    <citation type="journal article" date="2022" name="Syst. Appl. Microbiol.">
        <title>Natronocalculus amylovorans gen. nov., sp. nov., and Natranaeroarchaeum aerophilus sp. nov., dominant culturable amylolytic natronoarchaea from hypersaline soda lakes in southwestern Siberia.</title>
        <authorList>
            <person name="Sorokin D.Y."/>
            <person name="Elcheninov A.G."/>
            <person name="Khizhniak T.V."/>
            <person name="Koenen M."/>
            <person name="Bale N.J."/>
            <person name="Damste J.S.S."/>
            <person name="Kublanov I.V."/>
        </authorList>
    </citation>
    <scope>NUCLEOTIDE SEQUENCE</scope>
    <source>
        <strain evidence="10">AArc-St2</strain>
    </source>
</reference>
<feature type="transmembrane region" description="Helical" evidence="7">
    <location>
        <begin position="137"/>
        <end position="159"/>
    </location>
</feature>
<sequence length="351" mass="37959">MTDTQNISAGRGRIQITGFDPERVTEREPLSDWTEETGTGTQSRWKRGFKRFVRNRSAMIGVIVVSIMSLLAIFSRPIEFFGFVVQPFAIAPYDPTTILYLQDPTVNVYDPPSSAHPMGIDGSGRDLFSRILYGGRYSLSIGFVVVGLTASVGLVYGGISGYYGGWVDELMMRIVDTIYAFPGIVLALIIVAILGGGYWQLVLAFSLFGWNGYARLVRGEVLKIKQNEYVLAAKALGARDRSVIFKHILPNAMPPLLVLASLSIGTVVIGVAALGFLGLGMPPGTAEWGTMLDATRETLIQGPDGQIPWWATIYPGMAIFIFVMSMNMIGDGVNDALDAQETGAGEQAGGV</sequence>
<dbReference type="InterPro" id="IPR000515">
    <property type="entry name" value="MetI-like"/>
</dbReference>
<feature type="region of interest" description="Disordered" evidence="8">
    <location>
        <begin position="18"/>
        <end position="40"/>
    </location>
</feature>
<evidence type="ECO:0000256" key="7">
    <source>
        <dbReference type="RuleBase" id="RU363032"/>
    </source>
</evidence>
<evidence type="ECO:0000256" key="1">
    <source>
        <dbReference type="ARBA" id="ARBA00004651"/>
    </source>
</evidence>
<feature type="transmembrane region" description="Helical" evidence="7">
    <location>
        <begin position="179"/>
        <end position="208"/>
    </location>
</feature>
<evidence type="ECO:0000259" key="9">
    <source>
        <dbReference type="PROSITE" id="PS50928"/>
    </source>
</evidence>
<evidence type="ECO:0000256" key="4">
    <source>
        <dbReference type="ARBA" id="ARBA00022692"/>
    </source>
</evidence>
<proteinExistence type="inferred from homology"/>
<dbReference type="Proteomes" id="UP001203207">
    <property type="component" value="Unassembled WGS sequence"/>
</dbReference>
<feature type="transmembrane region" description="Helical" evidence="7">
    <location>
        <begin position="256"/>
        <end position="279"/>
    </location>
</feature>
<feature type="transmembrane region" description="Helical" evidence="7">
    <location>
        <begin position="57"/>
        <end position="74"/>
    </location>
</feature>
<comment type="similarity">
    <text evidence="7">Belongs to the binding-protein-dependent transport system permease family.</text>
</comment>
<dbReference type="CDD" id="cd06261">
    <property type="entry name" value="TM_PBP2"/>
    <property type="match status" value="1"/>
</dbReference>
<evidence type="ECO:0000256" key="8">
    <source>
        <dbReference type="SAM" id="MobiDB-lite"/>
    </source>
</evidence>
<dbReference type="InterPro" id="IPR025966">
    <property type="entry name" value="OppC_N"/>
</dbReference>
<feature type="domain" description="ABC transmembrane type-1" evidence="9">
    <location>
        <begin position="135"/>
        <end position="330"/>
    </location>
</feature>
<dbReference type="PROSITE" id="PS50928">
    <property type="entry name" value="ABC_TM1"/>
    <property type="match status" value="1"/>
</dbReference>
<evidence type="ECO:0000256" key="5">
    <source>
        <dbReference type="ARBA" id="ARBA00022989"/>
    </source>
</evidence>
<dbReference type="Pfam" id="PF12911">
    <property type="entry name" value="OppC_N"/>
    <property type="match status" value="1"/>
</dbReference>
<keyword evidence="11" id="KW-1185">Reference proteome</keyword>
<keyword evidence="4 7" id="KW-0812">Transmembrane</keyword>
<evidence type="ECO:0000313" key="10">
    <source>
        <dbReference type="EMBL" id="MCL9818432.1"/>
    </source>
</evidence>
<dbReference type="PANTHER" id="PTHR43386">
    <property type="entry name" value="OLIGOPEPTIDE TRANSPORT SYSTEM PERMEASE PROTEIN APPC"/>
    <property type="match status" value="1"/>
</dbReference>